<sequence>MGEQIRNIELLEKIALKIKALRNEKGLTQEEVYNDLGIHIAR</sequence>
<dbReference type="Proteomes" id="UP001257659">
    <property type="component" value="Unassembled WGS sequence"/>
</dbReference>
<accession>A0ABU1K9K2</accession>
<keyword evidence="3" id="KW-1185">Reference proteome</keyword>
<feature type="domain" description="HTH cro/C1-type" evidence="1">
    <location>
        <begin position="18"/>
        <end position="39"/>
    </location>
</feature>
<name>A0ABU1K9K2_9FLAO</name>
<organism evidence="2 3">
    <name type="scientific">Mesonia maritima</name>
    <dbReference type="NCBI Taxonomy" id="1793873"/>
    <lineage>
        <taxon>Bacteria</taxon>
        <taxon>Pseudomonadati</taxon>
        <taxon>Bacteroidota</taxon>
        <taxon>Flavobacteriia</taxon>
        <taxon>Flavobacteriales</taxon>
        <taxon>Flavobacteriaceae</taxon>
        <taxon>Mesonia</taxon>
    </lineage>
</organism>
<feature type="non-terminal residue" evidence="2">
    <location>
        <position position="42"/>
    </location>
</feature>
<evidence type="ECO:0000313" key="3">
    <source>
        <dbReference type="Proteomes" id="UP001257659"/>
    </source>
</evidence>
<reference evidence="2 3" key="1">
    <citation type="submission" date="2023-07" db="EMBL/GenBank/DDBJ databases">
        <title>Genomic Encyclopedia of Type Strains, Phase IV (KMG-IV): sequencing the most valuable type-strain genomes for metagenomic binning, comparative biology and taxonomic classification.</title>
        <authorList>
            <person name="Goeker M."/>
        </authorList>
    </citation>
    <scope>NUCLEOTIDE SEQUENCE [LARGE SCALE GENOMIC DNA]</scope>
    <source>
        <strain evidence="2 3">DSM 102814</strain>
    </source>
</reference>
<dbReference type="GO" id="GO:0003677">
    <property type="term" value="F:DNA binding"/>
    <property type="evidence" value="ECO:0007669"/>
    <property type="project" value="UniProtKB-KW"/>
</dbReference>
<protein>
    <submittedName>
        <fullName evidence="2">DNA-binding XRE family transcriptional regulator</fullName>
    </submittedName>
</protein>
<dbReference type="SUPFAM" id="SSF47413">
    <property type="entry name" value="lambda repressor-like DNA-binding domains"/>
    <property type="match status" value="1"/>
</dbReference>
<dbReference type="EMBL" id="JAVDQA010000013">
    <property type="protein sequence ID" value="MDR6302281.1"/>
    <property type="molecule type" value="Genomic_DNA"/>
</dbReference>
<evidence type="ECO:0000259" key="1">
    <source>
        <dbReference type="PROSITE" id="PS50943"/>
    </source>
</evidence>
<keyword evidence="2" id="KW-0238">DNA-binding</keyword>
<dbReference type="InterPro" id="IPR010982">
    <property type="entry name" value="Lambda_DNA-bd_dom_sf"/>
</dbReference>
<evidence type="ECO:0000313" key="2">
    <source>
        <dbReference type="EMBL" id="MDR6302281.1"/>
    </source>
</evidence>
<proteinExistence type="predicted"/>
<dbReference type="Gene3D" id="1.10.260.40">
    <property type="entry name" value="lambda repressor-like DNA-binding domains"/>
    <property type="match status" value="1"/>
</dbReference>
<dbReference type="PROSITE" id="PS50943">
    <property type="entry name" value="HTH_CROC1"/>
    <property type="match status" value="1"/>
</dbReference>
<gene>
    <name evidence="2" type="ORF">GGR31_002961</name>
</gene>
<comment type="caution">
    <text evidence="2">The sequence shown here is derived from an EMBL/GenBank/DDBJ whole genome shotgun (WGS) entry which is preliminary data.</text>
</comment>
<dbReference type="InterPro" id="IPR001387">
    <property type="entry name" value="Cro/C1-type_HTH"/>
</dbReference>